<name>A0ABN1MP89_9FLAO</name>
<dbReference type="EMBL" id="BAAAFH010000007">
    <property type="protein sequence ID" value="GAA0875088.1"/>
    <property type="molecule type" value="Genomic_DNA"/>
</dbReference>
<evidence type="ECO:0000313" key="10">
    <source>
        <dbReference type="Proteomes" id="UP001501126"/>
    </source>
</evidence>
<comment type="pathway">
    <text evidence="7">Bacterial outer membrane biogenesis; LPS lipid A biosynthesis.</text>
</comment>
<organism evidence="9 10">
    <name type="scientific">Wandonia haliotis</name>
    <dbReference type="NCBI Taxonomy" id="574963"/>
    <lineage>
        <taxon>Bacteria</taxon>
        <taxon>Pseudomonadati</taxon>
        <taxon>Bacteroidota</taxon>
        <taxon>Flavobacteriia</taxon>
        <taxon>Flavobacteriales</taxon>
        <taxon>Crocinitomicaceae</taxon>
        <taxon>Wandonia</taxon>
    </lineage>
</organism>
<feature type="active site" description="Proton acceptor" evidence="7">
    <location>
        <position position="243"/>
    </location>
</feature>
<keyword evidence="4 7" id="KW-0677">Repeat</keyword>
<dbReference type="NCBIfam" id="TIGR01853">
    <property type="entry name" value="lipid_A_lpxD"/>
    <property type="match status" value="1"/>
</dbReference>
<gene>
    <name evidence="7 9" type="primary">lpxD</name>
    <name evidence="9" type="ORF">GCM10009118_14960</name>
</gene>
<evidence type="ECO:0000256" key="5">
    <source>
        <dbReference type="ARBA" id="ARBA00023098"/>
    </source>
</evidence>
<evidence type="ECO:0000256" key="3">
    <source>
        <dbReference type="ARBA" id="ARBA00022679"/>
    </source>
</evidence>
<dbReference type="PANTHER" id="PTHR43378">
    <property type="entry name" value="UDP-3-O-ACYLGLUCOSAMINE N-ACYLTRANSFERASE"/>
    <property type="match status" value="1"/>
</dbReference>
<dbReference type="Gene3D" id="3.40.1390.10">
    <property type="entry name" value="MurE/MurF, N-terminal domain"/>
    <property type="match status" value="1"/>
</dbReference>
<dbReference type="CDD" id="cd03352">
    <property type="entry name" value="LbH_LpxD"/>
    <property type="match status" value="1"/>
</dbReference>
<dbReference type="PANTHER" id="PTHR43378:SF2">
    <property type="entry name" value="UDP-3-O-ACYLGLUCOSAMINE N-ACYLTRANSFERASE 1, MITOCHONDRIAL-RELATED"/>
    <property type="match status" value="1"/>
</dbReference>
<evidence type="ECO:0000256" key="2">
    <source>
        <dbReference type="ARBA" id="ARBA00022556"/>
    </source>
</evidence>
<comment type="catalytic activity">
    <reaction evidence="7">
        <text>a UDP-3-O-[(3R)-3-hydroxyacyl]-alpha-D-glucosamine + a (3R)-hydroxyacyl-[ACP] = a UDP-2-N,3-O-bis[(3R)-3-hydroxyacyl]-alpha-D-glucosamine + holo-[ACP] + H(+)</text>
        <dbReference type="Rhea" id="RHEA:53836"/>
        <dbReference type="Rhea" id="RHEA-COMP:9685"/>
        <dbReference type="Rhea" id="RHEA-COMP:9945"/>
        <dbReference type="ChEBI" id="CHEBI:15378"/>
        <dbReference type="ChEBI" id="CHEBI:64479"/>
        <dbReference type="ChEBI" id="CHEBI:78827"/>
        <dbReference type="ChEBI" id="CHEBI:137740"/>
        <dbReference type="ChEBI" id="CHEBI:137748"/>
        <dbReference type="EC" id="2.3.1.191"/>
    </reaction>
</comment>
<comment type="subunit">
    <text evidence="7">Homotrimer.</text>
</comment>
<dbReference type="Pfam" id="PF04613">
    <property type="entry name" value="LpxD"/>
    <property type="match status" value="1"/>
</dbReference>
<dbReference type="NCBIfam" id="NF002060">
    <property type="entry name" value="PRK00892.1"/>
    <property type="match status" value="1"/>
</dbReference>
<proteinExistence type="inferred from homology"/>
<dbReference type="SUPFAM" id="SSF51161">
    <property type="entry name" value="Trimeric LpxA-like enzymes"/>
    <property type="match status" value="1"/>
</dbReference>
<comment type="similarity">
    <text evidence="7">Belongs to the transferase hexapeptide repeat family. LpxD subfamily.</text>
</comment>
<keyword evidence="1 7" id="KW-0444">Lipid biosynthesis</keyword>
<keyword evidence="5 7" id="KW-0443">Lipid metabolism</keyword>
<evidence type="ECO:0000256" key="6">
    <source>
        <dbReference type="ARBA" id="ARBA00023315"/>
    </source>
</evidence>
<keyword evidence="6 7" id="KW-0012">Acyltransferase</keyword>
<feature type="domain" description="UDP-3-O-[3-hydroxymyristoyl] glucosamine N-acyltransferase non-repeat region" evidence="8">
    <location>
        <begin position="22"/>
        <end position="91"/>
    </location>
</feature>
<dbReference type="InterPro" id="IPR020573">
    <property type="entry name" value="UDP_GlcNAc_AcTrfase_non-rep"/>
</dbReference>
<dbReference type="Pfam" id="PF00132">
    <property type="entry name" value="Hexapep"/>
    <property type="match status" value="2"/>
</dbReference>
<dbReference type="EC" id="2.3.1.191" evidence="7"/>
<reference evidence="9 10" key="1">
    <citation type="journal article" date="2019" name="Int. J. Syst. Evol. Microbiol.">
        <title>The Global Catalogue of Microorganisms (GCM) 10K type strain sequencing project: providing services to taxonomists for standard genome sequencing and annotation.</title>
        <authorList>
            <consortium name="The Broad Institute Genomics Platform"/>
            <consortium name="The Broad Institute Genome Sequencing Center for Infectious Disease"/>
            <person name="Wu L."/>
            <person name="Ma J."/>
        </authorList>
    </citation>
    <scope>NUCLEOTIDE SEQUENCE [LARGE SCALE GENOMIC DNA]</scope>
    <source>
        <strain evidence="9 10">JCM 16083</strain>
    </source>
</reference>
<dbReference type="RefSeq" id="WP_343786175.1">
    <property type="nucleotide sequence ID" value="NZ_BAAAFH010000007.1"/>
</dbReference>
<evidence type="ECO:0000256" key="4">
    <source>
        <dbReference type="ARBA" id="ARBA00022737"/>
    </source>
</evidence>
<dbReference type="HAMAP" id="MF_00523">
    <property type="entry name" value="LpxD"/>
    <property type="match status" value="1"/>
</dbReference>
<dbReference type="Proteomes" id="UP001501126">
    <property type="component" value="Unassembled WGS sequence"/>
</dbReference>
<keyword evidence="2 7" id="KW-0441">Lipid A biosynthesis</keyword>
<keyword evidence="3 7" id="KW-0808">Transferase</keyword>
<sequence>MEFSVEQIAGILNGEIVGDSNVSVTGLSKIEEGQPGTLSFLANPKYEEYIYSTGASVVIVNKTFEPRQEIPASCTLVKVEDAYACFAKLLEAYNQFRVKQPKIEQPSFISDSASVGENLYLGAFAYLGEDVVIGSDVKIYPGAYIGDNVKIGDGCVIYPGVKIYPDCVLGKHCVIHAGAVIGSDGFGFAPNQENEYNKVPQIGNVVLEDFVEIGANTTVDRATLGSTILRKGVKLDNLVQIAHNVEIGENTVMAAQVGVAGSTKVGKNVMMGGQVGVSGHIKIADGVKVAAQSGIPNNIKKEGDVLLGSPAIPIEDFKKSYFGFRKLPMILKRLQAIEEKLKS</sequence>
<accession>A0ABN1MP89</accession>
<keyword evidence="10" id="KW-1185">Reference proteome</keyword>
<dbReference type="InterPro" id="IPR011004">
    <property type="entry name" value="Trimer_LpxA-like_sf"/>
</dbReference>
<dbReference type="InterPro" id="IPR007691">
    <property type="entry name" value="LpxD"/>
</dbReference>
<evidence type="ECO:0000256" key="7">
    <source>
        <dbReference type="HAMAP-Rule" id="MF_00523"/>
    </source>
</evidence>
<protein>
    <recommendedName>
        <fullName evidence="7">UDP-3-O-acylglucosamine N-acyltransferase</fullName>
        <ecNumber evidence="7">2.3.1.191</ecNumber>
    </recommendedName>
</protein>
<comment type="caution">
    <text evidence="9">The sequence shown here is derived from an EMBL/GenBank/DDBJ whole genome shotgun (WGS) entry which is preliminary data.</text>
</comment>
<dbReference type="Gene3D" id="2.160.10.10">
    <property type="entry name" value="Hexapeptide repeat proteins"/>
    <property type="match status" value="1"/>
</dbReference>
<dbReference type="InterPro" id="IPR001451">
    <property type="entry name" value="Hexapep"/>
</dbReference>
<evidence type="ECO:0000256" key="1">
    <source>
        <dbReference type="ARBA" id="ARBA00022516"/>
    </source>
</evidence>
<evidence type="ECO:0000259" key="8">
    <source>
        <dbReference type="Pfam" id="PF04613"/>
    </source>
</evidence>
<evidence type="ECO:0000313" key="9">
    <source>
        <dbReference type="EMBL" id="GAA0875088.1"/>
    </source>
</evidence>
<comment type="function">
    <text evidence="7">Catalyzes the N-acylation of UDP-3-O-acylglucosamine using 3-hydroxyacyl-ACP as the acyl donor. Is involved in the biosynthesis of lipid A, a phosphorylated glycolipid that anchors the lipopolysaccharide to the outer membrane of the cell.</text>
</comment>